<organism evidence="1 2">
    <name type="scientific">Vitrella brassicaformis (strain CCMP3155)</name>
    <dbReference type="NCBI Taxonomy" id="1169540"/>
    <lineage>
        <taxon>Eukaryota</taxon>
        <taxon>Sar</taxon>
        <taxon>Alveolata</taxon>
        <taxon>Colpodellida</taxon>
        <taxon>Vitrellaceae</taxon>
        <taxon>Vitrella</taxon>
    </lineage>
</organism>
<evidence type="ECO:0000313" key="2">
    <source>
        <dbReference type="Proteomes" id="UP000041254"/>
    </source>
</evidence>
<dbReference type="Proteomes" id="UP000041254">
    <property type="component" value="Unassembled WGS sequence"/>
</dbReference>
<reference evidence="1 2" key="1">
    <citation type="submission" date="2014-11" db="EMBL/GenBank/DDBJ databases">
        <authorList>
            <person name="Zhu J."/>
            <person name="Qi W."/>
            <person name="Song R."/>
        </authorList>
    </citation>
    <scope>NUCLEOTIDE SEQUENCE [LARGE SCALE GENOMIC DNA]</scope>
</reference>
<name>A0A0G4EFF3_VITBC</name>
<dbReference type="EMBL" id="CDMY01000225">
    <property type="protein sequence ID" value="CEL94716.1"/>
    <property type="molecule type" value="Genomic_DNA"/>
</dbReference>
<sequence>MADKRREARESIKDSIDKWIEAADHHDSGVPDVITALTHFKAYVKDEIHSVVQQMDKRQTEMEAHIKEMKAKLK</sequence>
<gene>
    <name evidence="1" type="ORF">Vbra_7389</name>
</gene>
<dbReference type="VEuPathDB" id="CryptoDB:Vbra_7389"/>
<dbReference type="AlphaFoldDB" id="A0A0G4EFF3"/>
<protein>
    <submittedName>
        <fullName evidence="1">Uncharacterized protein</fullName>
    </submittedName>
</protein>
<accession>A0A0G4EFF3</accession>
<proteinExistence type="predicted"/>
<dbReference type="InParanoid" id="A0A0G4EFF3"/>
<evidence type="ECO:0000313" key="1">
    <source>
        <dbReference type="EMBL" id="CEL94716.1"/>
    </source>
</evidence>
<keyword evidence="2" id="KW-1185">Reference proteome</keyword>